<dbReference type="Proteomes" id="UP000285575">
    <property type="component" value="Unassembled WGS sequence"/>
</dbReference>
<comment type="caution">
    <text evidence="3">The sequence shown here is derived from an EMBL/GenBank/DDBJ whole genome shotgun (WGS) entry which is preliminary data.</text>
</comment>
<evidence type="ECO:0000313" key="3">
    <source>
        <dbReference type="EMBL" id="RVU47464.1"/>
    </source>
</evidence>
<accession>A0A437RL29</accession>
<name>A0A437RL29_9BURK</name>
<dbReference type="OrthoDB" id="9796448at2"/>
<dbReference type="HAMAP" id="MF_00338">
    <property type="entry name" value="UPF0145"/>
    <property type="match status" value="1"/>
</dbReference>
<comment type="similarity">
    <text evidence="1 2">Belongs to the UPF0145 family.</text>
</comment>
<dbReference type="EMBL" id="SACR01000002">
    <property type="protein sequence ID" value="RVU47464.1"/>
    <property type="molecule type" value="Genomic_DNA"/>
</dbReference>
<dbReference type="InterPro" id="IPR002765">
    <property type="entry name" value="UPF0145_YbjQ-like"/>
</dbReference>
<dbReference type="Pfam" id="PF01906">
    <property type="entry name" value="YbjQ_1"/>
    <property type="match status" value="1"/>
</dbReference>
<protein>
    <recommendedName>
        <fullName evidence="2">UPF0145 protein EOE66_06905</fullName>
    </recommendedName>
</protein>
<dbReference type="AlphaFoldDB" id="A0A437RL29"/>
<gene>
    <name evidence="3" type="ORF">EOE66_06905</name>
</gene>
<sequence>MGWFSKQDAGFFLATVLPAPAADGSGPRVQRYLGVVHGEAIIGANIFRDLFSSVRDVVGGRAGGYERALSGARDAALADLIESAKEMGADGVIGIDFDYEVLGETNGMMMVAVSGTAVKMG</sequence>
<dbReference type="RefSeq" id="WP_128227927.1">
    <property type="nucleotide sequence ID" value="NZ_SACR01000002.1"/>
</dbReference>
<evidence type="ECO:0000256" key="1">
    <source>
        <dbReference type="ARBA" id="ARBA00010751"/>
    </source>
</evidence>
<dbReference type="InterPro" id="IPR035439">
    <property type="entry name" value="UPF0145_dom_sf"/>
</dbReference>
<keyword evidence="4" id="KW-1185">Reference proteome</keyword>
<proteinExistence type="inferred from homology"/>
<evidence type="ECO:0000256" key="2">
    <source>
        <dbReference type="HAMAP-Rule" id="MF_00338"/>
    </source>
</evidence>
<dbReference type="SUPFAM" id="SSF117782">
    <property type="entry name" value="YbjQ-like"/>
    <property type="match status" value="1"/>
</dbReference>
<dbReference type="PANTHER" id="PTHR34068:SF1">
    <property type="entry name" value="UPF0145 PROTEIN YBJQ"/>
    <property type="match status" value="1"/>
</dbReference>
<evidence type="ECO:0000313" key="4">
    <source>
        <dbReference type="Proteomes" id="UP000285575"/>
    </source>
</evidence>
<dbReference type="Gene3D" id="3.30.110.70">
    <property type="entry name" value="Hypothetical protein apc22750. Chain B"/>
    <property type="match status" value="1"/>
</dbReference>
<organism evidence="3 4">
    <name type="scientific">Rubrivivax rivuli</name>
    <dbReference type="NCBI Taxonomy" id="1862385"/>
    <lineage>
        <taxon>Bacteria</taxon>
        <taxon>Pseudomonadati</taxon>
        <taxon>Pseudomonadota</taxon>
        <taxon>Betaproteobacteria</taxon>
        <taxon>Burkholderiales</taxon>
        <taxon>Sphaerotilaceae</taxon>
        <taxon>Rubrivivax</taxon>
    </lineage>
</organism>
<dbReference type="PANTHER" id="PTHR34068">
    <property type="entry name" value="UPF0145 PROTEIN YBJQ"/>
    <property type="match status" value="1"/>
</dbReference>
<reference evidence="3 4" key="1">
    <citation type="submission" date="2019-01" db="EMBL/GenBank/DDBJ databases">
        <authorList>
            <person name="Chen W.-M."/>
        </authorList>
    </citation>
    <scope>NUCLEOTIDE SEQUENCE [LARGE SCALE GENOMIC DNA]</scope>
    <source>
        <strain evidence="3 4">KYPY4</strain>
    </source>
</reference>